<evidence type="ECO:0000256" key="5">
    <source>
        <dbReference type="ARBA" id="ARBA00022737"/>
    </source>
</evidence>
<organism evidence="15">
    <name type="scientific">Harpegnathos saltator</name>
    <name type="common">Jerdon's jumping ant</name>
    <dbReference type="NCBI Taxonomy" id="610380"/>
    <lineage>
        <taxon>Eukaryota</taxon>
        <taxon>Metazoa</taxon>
        <taxon>Ecdysozoa</taxon>
        <taxon>Arthropoda</taxon>
        <taxon>Hexapoda</taxon>
        <taxon>Insecta</taxon>
        <taxon>Pterygota</taxon>
        <taxon>Neoptera</taxon>
        <taxon>Endopterygota</taxon>
        <taxon>Hymenoptera</taxon>
        <taxon>Apocrita</taxon>
        <taxon>Aculeata</taxon>
        <taxon>Formicoidea</taxon>
        <taxon>Formicidae</taxon>
        <taxon>Ponerinae</taxon>
        <taxon>Ponerini</taxon>
        <taxon>Harpegnathos</taxon>
    </lineage>
</organism>
<evidence type="ECO:0000256" key="1">
    <source>
        <dbReference type="ARBA" id="ARBA00003843"/>
    </source>
</evidence>
<keyword evidence="4" id="KW-0433">Leucine-rich repeat</keyword>
<gene>
    <name evidence="14" type="ORF">EAI_12634</name>
</gene>
<evidence type="ECO:0000256" key="6">
    <source>
        <dbReference type="ARBA" id="ARBA00022846"/>
    </source>
</evidence>
<dbReference type="OMA" id="IENCNDE"/>
<name>E2BKH0_HARSA</name>
<keyword evidence="7" id="KW-0175">Coiled coil</keyword>
<evidence type="ECO:0000256" key="11">
    <source>
        <dbReference type="ARBA" id="ARBA00024433"/>
    </source>
</evidence>
<dbReference type="InterPro" id="IPR001611">
    <property type="entry name" value="Leu-rich_rpt"/>
</dbReference>
<dbReference type="Pfam" id="PF14580">
    <property type="entry name" value="LRR_9"/>
    <property type="match status" value="1"/>
</dbReference>
<sequence length="460" mass="53645">MSEAALEPGVITQSILVSLAIDQGPKREAGRLFLQDGIELNKLKEIRIEFLNILNIDHLWMLENLVKLTLSHNVIERIENLDELVHLRELDLSFNRIKVMENLNNLKLEILLLFSNEIAVVQGMDNLSKLIILNIGKNKITGWEHVTYLRDFKALRSLNVCENPCAEIDGYTDYVFAFIPQLLYYQYRMIPESARQSAVEKHYRVISNLEENEAKKQAEVTLQREFEEKLKLLTMSYVEQLEEDYLFQQMFASDKGGKDLSTVTEEARDIFEKYRESFSGICNELCELGLQERDKREKEIALFEVAVDKGEEDMQNESRRIVDEVLERKMVIFANIKDAVEALVEAKGDVADEIAEQTKQLFNEFNDLLQNARNRLMSKELVLHNQLEIINNREQYMISRLNDWLKEYIDQLIANETKRSRQHILEISHFFGLLQEEFNSLSVPHQLDITDIELDDVAIL</sequence>
<evidence type="ECO:0000313" key="14">
    <source>
        <dbReference type="EMBL" id="EFN83810.1"/>
    </source>
</evidence>
<evidence type="ECO:0000256" key="12">
    <source>
        <dbReference type="ARBA" id="ARBA00038378"/>
    </source>
</evidence>
<accession>E2BKH0</accession>
<dbReference type="InterPro" id="IPR050576">
    <property type="entry name" value="Cilia_flagella_integrity"/>
</dbReference>
<keyword evidence="9" id="KW-0206">Cytoskeleton</keyword>
<dbReference type="SMART" id="SM00365">
    <property type="entry name" value="LRR_SD22"/>
    <property type="match status" value="3"/>
</dbReference>
<dbReference type="PANTHER" id="PTHR45973:SF12">
    <property type="entry name" value="DYNEIN REGULATORY COMPLEX SUBUNIT 3"/>
    <property type="match status" value="1"/>
</dbReference>
<evidence type="ECO:0000313" key="15">
    <source>
        <dbReference type="Proteomes" id="UP000008237"/>
    </source>
</evidence>
<keyword evidence="8" id="KW-0969">Cilium</keyword>
<keyword evidence="5" id="KW-0677">Repeat</keyword>
<dbReference type="AlphaFoldDB" id="E2BKH0"/>
<reference evidence="14 15" key="1">
    <citation type="journal article" date="2010" name="Science">
        <title>Genomic comparison of the ants Camponotus floridanus and Harpegnathos saltator.</title>
        <authorList>
            <person name="Bonasio R."/>
            <person name="Zhang G."/>
            <person name="Ye C."/>
            <person name="Mutti N.S."/>
            <person name="Fang X."/>
            <person name="Qin N."/>
            <person name="Donahue G."/>
            <person name="Yang P."/>
            <person name="Li Q."/>
            <person name="Li C."/>
            <person name="Zhang P."/>
            <person name="Huang Z."/>
            <person name="Berger S.L."/>
            <person name="Reinberg D."/>
            <person name="Wang J."/>
            <person name="Liebig J."/>
        </authorList>
    </citation>
    <scope>NUCLEOTIDE SEQUENCE [LARGE SCALE GENOMIC DNA]</scope>
    <source>
        <strain evidence="14 15">R22 G/1</strain>
    </source>
</reference>
<dbReference type="InterPro" id="IPR032675">
    <property type="entry name" value="LRR_dom_sf"/>
</dbReference>
<comment type="similarity">
    <text evidence="12">Belongs to the DRC3 family.</text>
</comment>
<dbReference type="PROSITE" id="PS51450">
    <property type="entry name" value="LRR"/>
    <property type="match status" value="2"/>
</dbReference>
<evidence type="ECO:0000256" key="13">
    <source>
        <dbReference type="ARBA" id="ARBA00040950"/>
    </source>
</evidence>
<dbReference type="EMBL" id="GL448795">
    <property type="protein sequence ID" value="EFN83810.1"/>
    <property type="molecule type" value="Genomic_DNA"/>
</dbReference>
<dbReference type="OrthoDB" id="27917at2759"/>
<keyword evidence="15" id="KW-1185">Reference proteome</keyword>
<protein>
    <recommendedName>
        <fullName evidence="11">Dynein axonemal assembly factor 1 homolog</fullName>
    </recommendedName>
    <alternativeName>
        <fullName evidence="13">Dynein regulatory complex subunit 3</fullName>
    </alternativeName>
</protein>
<evidence type="ECO:0000256" key="9">
    <source>
        <dbReference type="ARBA" id="ARBA00023212"/>
    </source>
</evidence>
<dbReference type="PANTHER" id="PTHR45973">
    <property type="entry name" value="PROTEIN PHOSPHATASE 1 REGULATORY SUBUNIT SDS22-RELATED"/>
    <property type="match status" value="1"/>
</dbReference>
<evidence type="ECO:0000256" key="8">
    <source>
        <dbReference type="ARBA" id="ARBA00023069"/>
    </source>
</evidence>
<evidence type="ECO:0000256" key="7">
    <source>
        <dbReference type="ARBA" id="ARBA00023054"/>
    </source>
</evidence>
<comment type="function">
    <text evidence="1">Cilium-specific protein required for cilia structures.</text>
</comment>
<dbReference type="InParanoid" id="E2BKH0"/>
<proteinExistence type="inferred from homology"/>
<keyword evidence="3" id="KW-0963">Cytoplasm</keyword>
<keyword evidence="6" id="KW-0282">Flagellum</keyword>
<evidence type="ECO:0000256" key="3">
    <source>
        <dbReference type="ARBA" id="ARBA00022490"/>
    </source>
</evidence>
<dbReference type="FunCoup" id="E2BKH0">
    <property type="interactions" value="49"/>
</dbReference>
<evidence type="ECO:0000256" key="4">
    <source>
        <dbReference type="ARBA" id="ARBA00022614"/>
    </source>
</evidence>
<evidence type="ECO:0000256" key="2">
    <source>
        <dbReference type="ARBA" id="ARBA00004611"/>
    </source>
</evidence>
<dbReference type="Proteomes" id="UP000008237">
    <property type="component" value="Unassembled WGS sequence"/>
</dbReference>
<comment type="subcellular location">
    <subcellularLocation>
        <location evidence="2">Cytoplasm</location>
        <location evidence="2">Cytoskeleton</location>
        <location evidence="2">Flagellum axoneme</location>
    </subcellularLocation>
</comment>
<dbReference type="Gene3D" id="3.80.10.10">
    <property type="entry name" value="Ribonuclease Inhibitor"/>
    <property type="match status" value="1"/>
</dbReference>
<dbReference type="GO" id="GO:0005929">
    <property type="term" value="C:cilium"/>
    <property type="evidence" value="ECO:0007669"/>
    <property type="project" value="TreeGrafter"/>
</dbReference>
<keyword evidence="10" id="KW-0966">Cell projection</keyword>
<evidence type="ECO:0000256" key="10">
    <source>
        <dbReference type="ARBA" id="ARBA00023273"/>
    </source>
</evidence>
<dbReference type="STRING" id="610380.E2BKH0"/>
<dbReference type="SUPFAM" id="SSF52075">
    <property type="entry name" value="Outer arm dynein light chain 1"/>
    <property type="match status" value="1"/>
</dbReference>